<reference evidence="3 4" key="1">
    <citation type="journal article" date="2019" name="Nat. Microbiol.">
        <title>Mediterranean grassland soil C-N compound turnover is dependent on rainfall and depth, and is mediated by genomically divergent microorganisms.</title>
        <authorList>
            <person name="Diamond S."/>
            <person name="Andeer P.F."/>
            <person name="Li Z."/>
            <person name="Crits-Christoph A."/>
            <person name="Burstein D."/>
            <person name="Anantharaman K."/>
            <person name="Lane K.R."/>
            <person name="Thomas B.C."/>
            <person name="Pan C."/>
            <person name="Northen T.R."/>
            <person name="Banfield J.F."/>
        </authorList>
    </citation>
    <scope>NUCLEOTIDE SEQUENCE [LARGE SCALE GENOMIC DNA]</scope>
    <source>
        <strain evidence="3">WS_8</strain>
    </source>
</reference>
<dbReference type="PANTHER" id="PTHR30486">
    <property type="entry name" value="TWITCHING MOTILITY PROTEIN PILT"/>
    <property type="match status" value="1"/>
</dbReference>
<evidence type="ECO:0000313" key="4">
    <source>
        <dbReference type="Proteomes" id="UP000316609"/>
    </source>
</evidence>
<evidence type="ECO:0000259" key="2">
    <source>
        <dbReference type="PROSITE" id="PS00662"/>
    </source>
</evidence>
<dbReference type="Proteomes" id="UP000316609">
    <property type="component" value="Unassembled WGS sequence"/>
</dbReference>
<dbReference type="PANTHER" id="PTHR30486:SF6">
    <property type="entry name" value="TYPE IV PILUS RETRACTATION ATPASE PILT"/>
    <property type="match status" value="1"/>
</dbReference>
<comment type="caution">
    <text evidence="3">The sequence shown here is derived from an EMBL/GenBank/DDBJ whole genome shotgun (WGS) entry which is preliminary data.</text>
</comment>
<dbReference type="NCBIfam" id="TIGR01420">
    <property type="entry name" value="pilT_fam"/>
    <property type="match status" value="1"/>
</dbReference>
<evidence type="ECO:0000256" key="1">
    <source>
        <dbReference type="ARBA" id="ARBA00006611"/>
    </source>
</evidence>
<name>A0A538TIQ8_UNCEI</name>
<sequence length="363" mass="39587">MARIDAILKLVKEQGASDLHMTTGAPPMVRINGHITPIPYEEITRDLNELLLFELMDAETRARYDRVKDVDFSYEVPGVVRARCNIYEQSNGVAGAFRILPSQILTLEQLGLPASVTRLTEVPRGLVLVSGPPGTGKSSTLAAMVDHINRNARKHILTIEDPIEYRHSNKQSLVTQREVGRHTPSFAQALRGALREDPDVILVGEMRDPETMSLAMTAAATGQLVLGTLHTMNAAQTVERIVDSFEGDRQTQVRLMLADSLRGVLAQRLLRRQDDRGRVLALEILIGNGAVAALIREKKTFQLSTVIQTGKREGMQSMDESVLGLLRDRVIVAEEAAGHVSSRDLVPIGALAATVAARATAAG</sequence>
<dbReference type="PROSITE" id="PS00662">
    <property type="entry name" value="T2SP_E"/>
    <property type="match status" value="1"/>
</dbReference>
<feature type="domain" description="Bacterial type II secretion system protein E" evidence="2">
    <location>
        <begin position="194"/>
        <end position="208"/>
    </location>
</feature>
<dbReference type="GO" id="GO:0016887">
    <property type="term" value="F:ATP hydrolysis activity"/>
    <property type="evidence" value="ECO:0007669"/>
    <property type="project" value="InterPro"/>
</dbReference>
<dbReference type="InterPro" id="IPR050921">
    <property type="entry name" value="T4SS_GSP_E_ATPase"/>
</dbReference>
<organism evidence="3 4">
    <name type="scientific">Eiseniibacteriota bacterium</name>
    <dbReference type="NCBI Taxonomy" id="2212470"/>
    <lineage>
        <taxon>Bacteria</taxon>
        <taxon>Candidatus Eiseniibacteriota</taxon>
    </lineage>
</organism>
<dbReference type="InterPro" id="IPR027417">
    <property type="entry name" value="P-loop_NTPase"/>
</dbReference>
<dbReference type="GO" id="GO:0005524">
    <property type="term" value="F:ATP binding"/>
    <property type="evidence" value="ECO:0007669"/>
    <property type="project" value="InterPro"/>
</dbReference>
<accession>A0A538TIQ8</accession>
<dbReference type="Gene3D" id="3.30.450.90">
    <property type="match status" value="1"/>
</dbReference>
<dbReference type="InterPro" id="IPR006321">
    <property type="entry name" value="PilT/PilU"/>
</dbReference>
<dbReference type="EMBL" id="VBOY01000108">
    <property type="protein sequence ID" value="TMQ63495.1"/>
    <property type="molecule type" value="Genomic_DNA"/>
</dbReference>
<dbReference type="InterPro" id="IPR003593">
    <property type="entry name" value="AAA+_ATPase"/>
</dbReference>
<protein>
    <submittedName>
        <fullName evidence="3">Type IV pilus twitching motility protein PilT</fullName>
    </submittedName>
</protein>
<dbReference type="SMART" id="SM00382">
    <property type="entry name" value="AAA"/>
    <property type="match status" value="1"/>
</dbReference>
<comment type="similarity">
    <text evidence="1">Belongs to the GSP E family.</text>
</comment>
<gene>
    <name evidence="3" type="ORF">E6K78_10555</name>
</gene>
<dbReference type="CDD" id="cd01131">
    <property type="entry name" value="PilT"/>
    <property type="match status" value="1"/>
</dbReference>
<dbReference type="SUPFAM" id="SSF52540">
    <property type="entry name" value="P-loop containing nucleoside triphosphate hydrolases"/>
    <property type="match status" value="1"/>
</dbReference>
<proteinExistence type="inferred from homology"/>
<evidence type="ECO:0000313" key="3">
    <source>
        <dbReference type="EMBL" id="TMQ63495.1"/>
    </source>
</evidence>
<dbReference type="Pfam" id="PF00437">
    <property type="entry name" value="T2SSE"/>
    <property type="match status" value="1"/>
</dbReference>
<dbReference type="AlphaFoldDB" id="A0A538TIQ8"/>
<dbReference type="Gene3D" id="3.40.50.300">
    <property type="entry name" value="P-loop containing nucleotide triphosphate hydrolases"/>
    <property type="match status" value="1"/>
</dbReference>
<dbReference type="InterPro" id="IPR001482">
    <property type="entry name" value="T2SS/T4SS_dom"/>
</dbReference>